<comment type="caution">
    <text evidence="2">The sequence shown here is derived from an EMBL/GenBank/DDBJ whole genome shotgun (WGS) entry which is preliminary data.</text>
</comment>
<name>A0A3A2ZLX1_9EURO</name>
<evidence type="ECO:0000256" key="1">
    <source>
        <dbReference type="SAM" id="MobiDB-lite"/>
    </source>
</evidence>
<feature type="region of interest" description="Disordered" evidence="1">
    <location>
        <begin position="69"/>
        <end position="90"/>
    </location>
</feature>
<reference evidence="3" key="1">
    <citation type="submission" date="2017-02" db="EMBL/GenBank/DDBJ databases">
        <authorList>
            <person name="Tafer H."/>
            <person name="Lopandic K."/>
        </authorList>
    </citation>
    <scope>NUCLEOTIDE SEQUENCE [LARGE SCALE GENOMIC DNA]</scope>
    <source>
        <strain evidence="3">CBS 366.77</strain>
    </source>
</reference>
<dbReference type="EMBL" id="MVGC01000127">
    <property type="protein sequence ID" value="RJE23293.1"/>
    <property type="molecule type" value="Genomic_DNA"/>
</dbReference>
<gene>
    <name evidence="2" type="ORF">PHISCL_04367</name>
</gene>
<accession>A0A3A2ZLX1</accession>
<evidence type="ECO:0000313" key="3">
    <source>
        <dbReference type="Proteomes" id="UP000266188"/>
    </source>
</evidence>
<keyword evidence="3" id="KW-1185">Reference proteome</keyword>
<dbReference type="OrthoDB" id="37659at2759"/>
<dbReference type="AlphaFoldDB" id="A0A3A2ZLX1"/>
<proteinExistence type="predicted"/>
<protein>
    <submittedName>
        <fullName evidence="2">Uncharacterized protein</fullName>
    </submittedName>
</protein>
<dbReference type="Proteomes" id="UP000266188">
    <property type="component" value="Unassembled WGS sequence"/>
</dbReference>
<sequence>MSVNYNPLVSRRFPNLIRIGNFHKAVTLNELHQETQSVRMRNDDEEFNCQSWVMTVLKSLAEDGWLTNAQSATGADATTEGILEAEDDEK</sequence>
<evidence type="ECO:0000313" key="2">
    <source>
        <dbReference type="EMBL" id="RJE23293.1"/>
    </source>
</evidence>
<organism evidence="2 3">
    <name type="scientific">Aspergillus sclerotialis</name>
    <dbReference type="NCBI Taxonomy" id="2070753"/>
    <lineage>
        <taxon>Eukaryota</taxon>
        <taxon>Fungi</taxon>
        <taxon>Dikarya</taxon>
        <taxon>Ascomycota</taxon>
        <taxon>Pezizomycotina</taxon>
        <taxon>Eurotiomycetes</taxon>
        <taxon>Eurotiomycetidae</taxon>
        <taxon>Eurotiales</taxon>
        <taxon>Aspergillaceae</taxon>
        <taxon>Aspergillus</taxon>
        <taxon>Aspergillus subgen. Polypaecilum</taxon>
    </lineage>
</organism>